<evidence type="ECO:0000313" key="13">
    <source>
        <dbReference type="EMBL" id="RNL45106.1"/>
    </source>
</evidence>
<dbReference type="CDD" id="cd03225">
    <property type="entry name" value="ABC_cobalt_CbiO_domain1"/>
    <property type="match status" value="1"/>
</dbReference>
<comment type="similarity">
    <text evidence="2">Belongs to the ABC transporter superfamily.</text>
</comment>
<dbReference type="InterPro" id="IPR017871">
    <property type="entry name" value="ABC_transporter-like_CS"/>
</dbReference>
<keyword evidence="6" id="KW-0547">Nucleotide-binding</keyword>
<evidence type="ECO:0000256" key="5">
    <source>
        <dbReference type="ARBA" id="ARBA00022737"/>
    </source>
</evidence>
<evidence type="ECO:0000313" key="14">
    <source>
        <dbReference type="Proteomes" id="UP000278632"/>
    </source>
</evidence>
<feature type="domain" description="ABC transporter" evidence="12">
    <location>
        <begin position="287"/>
        <end position="489"/>
    </location>
</feature>
<organism evidence="13 14">
    <name type="scientific">Paraeggerthella hongkongensis</name>
    <dbReference type="NCBI Taxonomy" id="230658"/>
    <lineage>
        <taxon>Bacteria</taxon>
        <taxon>Bacillati</taxon>
        <taxon>Actinomycetota</taxon>
        <taxon>Coriobacteriia</taxon>
        <taxon>Eggerthellales</taxon>
        <taxon>Eggerthellaceae</taxon>
        <taxon>Paraeggerthella</taxon>
    </lineage>
</organism>
<feature type="domain" description="ABC transporter" evidence="12">
    <location>
        <begin position="7"/>
        <end position="245"/>
    </location>
</feature>
<evidence type="ECO:0000259" key="12">
    <source>
        <dbReference type="PROSITE" id="PS50893"/>
    </source>
</evidence>
<dbReference type="InterPro" id="IPR027417">
    <property type="entry name" value="P-loop_NTPase"/>
</dbReference>
<dbReference type="PROSITE" id="PS50893">
    <property type="entry name" value="ABC_TRANSPORTER_2"/>
    <property type="match status" value="2"/>
</dbReference>
<name>A0A3N0BCT7_9ACTN</name>
<evidence type="ECO:0000256" key="8">
    <source>
        <dbReference type="ARBA" id="ARBA00022967"/>
    </source>
</evidence>
<sequence length="490" mass="52969">MQEDPIAQLVQVRFSYLDAPETLHGVDLSVKPGECVVLMGASGSGKTTVVRILNGLAGGYYRGDVSGEVFLGGRFARDLAAWQRSELVGSVFQDPATQFFSSQLVGEVAFGCENIGYPHAEVVSRTDAAIRRLGLNDLRRIPVDQLSSGQKQRVAIASALAPAPRIVAMDEPSANLDEAAAQELGAVLMDLKRQGYALVVAEHRIAYLMDCADRFCYMEHGEMKAVLSRSDVLGMSDAERAAMGVRSPTPVRRPLLHAPGFEAEDSSTVRSEEASKGARPAPEPAVLDVRDLTVSRGRKVLFSGACFEVRSGQILALTGSNGVGKTSLAQVVVGLRRPDAGEVRIGGAALSRRRLRERVWYSPNDVSMEFFAARVDQEVLLFVEKSEERAAYAERILERLGLDGLRDRHPASLSGGQKQRLSIACGLVSRRSVLMLDEPTSGLDAVSMRKLADALRCAADEGAAVVVVTHDNEFMRACCTHRFDLEGLVA</sequence>
<feature type="region of interest" description="Disordered" evidence="11">
    <location>
        <begin position="253"/>
        <end position="282"/>
    </location>
</feature>
<evidence type="ECO:0000256" key="1">
    <source>
        <dbReference type="ARBA" id="ARBA00004202"/>
    </source>
</evidence>
<dbReference type="Gene3D" id="3.40.50.300">
    <property type="entry name" value="P-loop containing nucleotide triphosphate hydrolases"/>
    <property type="match status" value="2"/>
</dbReference>
<dbReference type="InterPro" id="IPR003439">
    <property type="entry name" value="ABC_transporter-like_ATP-bd"/>
</dbReference>
<evidence type="ECO:0000256" key="7">
    <source>
        <dbReference type="ARBA" id="ARBA00022840"/>
    </source>
</evidence>
<dbReference type="PROSITE" id="PS00211">
    <property type="entry name" value="ABC_TRANSPORTER_1"/>
    <property type="match status" value="2"/>
</dbReference>
<proteinExistence type="inferred from homology"/>
<evidence type="ECO:0000256" key="10">
    <source>
        <dbReference type="ARBA" id="ARBA00025157"/>
    </source>
</evidence>
<keyword evidence="8" id="KW-1278">Translocase</keyword>
<dbReference type="InterPro" id="IPR050095">
    <property type="entry name" value="ECF_ABC_transporter_ATP-bd"/>
</dbReference>
<dbReference type="EMBL" id="QICD01000008">
    <property type="protein sequence ID" value="RNL45106.1"/>
    <property type="molecule type" value="Genomic_DNA"/>
</dbReference>
<evidence type="ECO:0000256" key="3">
    <source>
        <dbReference type="ARBA" id="ARBA00022448"/>
    </source>
</evidence>
<dbReference type="SUPFAM" id="SSF52540">
    <property type="entry name" value="P-loop containing nucleoside triphosphate hydrolases"/>
    <property type="match status" value="2"/>
</dbReference>
<comment type="caution">
    <text evidence="13">The sequence shown here is derived from an EMBL/GenBank/DDBJ whole genome shotgun (WGS) entry which is preliminary data.</text>
</comment>
<keyword evidence="9" id="KW-0472">Membrane</keyword>
<evidence type="ECO:0000256" key="11">
    <source>
        <dbReference type="SAM" id="MobiDB-lite"/>
    </source>
</evidence>
<keyword evidence="5" id="KW-0677">Repeat</keyword>
<dbReference type="Pfam" id="PF00005">
    <property type="entry name" value="ABC_tran"/>
    <property type="match status" value="2"/>
</dbReference>
<dbReference type="OrthoDB" id="9806471at2"/>
<dbReference type="GO" id="GO:0016887">
    <property type="term" value="F:ATP hydrolysis activity"/>
    <property type="evidence" value="ECO:0007669"/>
    <property type="project" value="InterPro"/>
</dbReference>
<comment type="function">
    <text evidence="10">Probably part of an ABC transporter complex. Responsible for energy coupling to the transport system.</text>
</comment>
<keyword evidence="7" id="KW-0067">ATP-binding</keyword>
<gene>
    <name evidence="13" type="ORF">DMP08_05835</name>
</gene>
<dbReference type="InterPro" id="IPR003593">
    <property type="entry name" value="AAA+_ATPase"/>
</dbReference>
<keyword evidence="4" id="KW-1003">Cell membrane</keyword>
<keyword evidence="14" id="KW-1185">Reference proteome</keyword>
<dbReference type="PANTHER" id="PTHR43553:SF23">
    <property type="entry name" value="ABC TRANSPORTER ATP-BINDING COMPONENT"/>
    <property type="match status" value="1"/>
</dbReference>
<evidence type="ECO:0000256" key="9">
    <source>
        <dbReference type="ARBA" id="ARBA00023136"/>
    </source>
</evidence>
<evidence type="ECO:0000256" key="6">
    <source>
        <dbReference type="ARBA" id="ARBA00022741"/>
    </source>
</evidence>
<dbReference type="GO" id="GO:0043190">
    <property type="term" value="C:ATP-binding cassette (ABC) transporter complex"/>
    <property type="evidence" value="ECO:0007669"/>
    <property type="project" value="TreeGrafter"/>
</dbReference>
<evidence type="ECO:0000256" key="2">
    <source>
        <dbReference type="ARBA" id="ARBA00005417"/>
    </source>
</evidence>
<keyword evidence="3" id="KW-0813">Transport</keyword>
<dbReference type="GO" id="GO:0042626">
    <property type="term" value="F:ATPase-coupled transmembrane transporter activity"/>
    <property type="evidence" value="ECO:0007669"/>
    <property type="project" value="TreeGrafter"/>
</dbReference>
<dbReference type="GO" id="GO:0005524">
    <property type="term" value="F:ATP binding"/>
    <property type="evidence" value="ECO:0007669"/>
    <property type="project" value="UniProtKB-KW"/>
</dbReference>
<dbReference type="PANTHER" id="PTHR43553">
    <property type="entry name" value="HEAVY METAL TRANSPORTER"/>
    <property type="match status" value="1"/>
</dbReference>
<dbReference type="Proteomes" id="UP000278632">
    <property type="component" value="Unassembled WGS sequence"/>
</dbReference>
<reference evidence="14" key="1">
    <citation type="submission" date="2018-05" db="EMBL/GenBank/DDBJ databases">
        <title>Genome Sequencing of selected type strains of the family Eggerthellaceae.</title>
        <authorList>
            <person name="Danylec N."/>
            <person name="Stoll D.A."/>
            <person name="Doetsch A."/>
            <person name="Huch M."/>
        </authorList>
    </citation>
    <scope>NUCLEOTIDE SEQUENCE [LARGE SCALE GENOMIC DNA]</scope>
    <source>
        <strain evidence="14">DSM 16106</strain>
    </source>
</reference>
<accession>A0A3N0BCT7</accession>
<dbReference type="InterPro" id="IPR015856">
    <property type="entry name" value="ABC_transpr_CbiO/EcfA_su"/>
</dbReference>
<comment type="subcellular location">
    <subcellularLocation>
        <location evidence="1">Cell membrane</location>
        <topology evidence="1">Peripheral membrane protein</topology>
    </subcellularLocation>
</comment>
<evidence type="ECO:0000256" key="4">
    <source>
        <dbReference type="ARBA" id="ARBA00022475"/>
    </source>
</evidence>
<dbReference type="AlphaFoldDB" id="A0A3N0BCT7"/>
<protein>
    <submittedName>
        <fullName evidence="13">ABC transporter</fullName>
    </submittedName>
</protein>
<dbReference type="SMART" id="SM00382">
    <property type="entry name" value="AAA"/>
    <property type="match status" value="2"/>
</dbReference>